<comment type="caution">
    <text evidence="2">The sequence shown here is derived from an EMBL/GenBank/DDBJ whole genome shotgun (WGS) entry which is preliminary data.</text>
</comment>
<evidence type="ECO:0000313" key="3">
    <source>
        <dbReference type="Proteomes" id="UP001165306"/>
    </source>
</evidence>
<dbReference type="AlphaFoldDB" id="A0AA41W940"/>
<dbReference type="SUPFAM" id="SSF53300">
    <property type="entry name" value="vWA-like"/>
    <property type="match status" value="1"/>
</dbReference>
<keyword evidence="3" id="KW-1185">Reference proteome</keyword>
<dbReference type="Gene3D" id="3.40.50.410">
    <property type="entry name" value="von Willebrand factor, type A domain"/>
    <property type="match status" value="1"/>
</dbReference>
<protein>
    <submittedName>
        <fullName evidence="2">DUF58 domain-containing protein</fullName>
    </submittedName>
</protein>
<proteinExistence type="predicted"/>
<sequence length="326" mass="36292">MVRIPLSLTARGKAGIARLWRHPESQRGSTARLSERDWHQFDRLALVTRRPATAGPGGEHRSRLRTPAIDFFDHRAYQVGDDPRWIDWNVYGRLGTLQVKVTEAEERLHLFLLLDCSASMDWGEPSKLDRAVEAITALAYVGLRQAAVVRIVCLGQQLRALGPLTGRTQFPEVIRFLASVESAGQVALAEMLSRLPATLPRGAHPTMPLLVLVSDLLVADPRSLGEAFDVLLRAGADLAVIHVLSPQEEAPDPLGEVELVDAETGEILDIGLNFEAIAAYRDRLASWLDEIERVCAQRGLRYARARTDRSIQSLLIEDLRRVQLLR</sequence>
<evidence type="ECO:0000313" key="2">
    <source>
        <dbReference type="EMBL" id="MCM8747589.1"/>
    </source>
</evidence>
<dbReference type="PANTHER" id="PTHR33608">
    <property type="entry name" value="BLL2464 PROTEIN"/>
    <property type="match status" value="1"/>
</dbReference>
<gene>
    <name evidence="2" type="ORF">NET02_00355</name>
</gene>
<evidence type="ECO:0000259" key="1">
    <source>
        <dbReference type="Pfam" id="PF01882"/>
    </source>
</evidence>
<name>A0AA41W940_9BACT</name>
<dbReference type="Pfam" id="PF01882">
    <property type="entry name" value="DUF58"/>
    <property type="match status" value="1"/>
</dbReference>
<dbReference type="EMBL" id="JAMSLR010000001">
    <property type="protein sequence ID" value="MCM8747589.1"/>
    <property type="molecule type" value="Genomic_DNA"/>
</dbReference>
<organism evidence="2 3">
    <name type="scientific">Thermalbibacter longus</name>
    <dbReference type="NCBI Taxonomy" id="2951981"/>
    <lineage>
        <taxon>Bacteria</taxon>
        <taxon>Pseudomonadati</taxon>
        <taxon>Thermomicrobiota</taxon>
        <taxon>Thermomicrobia</taxon>
        <taxon>Thermomicrobiales</taxon>
        <taxon>Thermomicrobiaceae</taxon>
        <taxon>Thermalbibacter</taxon>
    </lineage>
</organism>
<dbReference type="InterPro" id="IPR002881">
    <property type="entry name" value="DUF58"/>
</dbReference>
<dbReference type="PANTHER" id="PTHR33608:SF7">
    <property type="entry name" value="DUF58 DOMAIN-CONTAINING PROTEIN"/>
    <property type="match status" value="1"/>
</dbReference>
<feature type="domain" description="DUF58" evidence="1">
    <location>
        <begin position="74"/>
        <end position="276"/>
    </location>
</feature>
<dbReference type="InterPro" id="IPR036465">
    <property type="entry name" value="vWFA_dom_sf"/>
</dbReference>
<reference evidence="2" key="1">
    <citation type="submission" date="2022-06" db="EMBL/GenBank/DDBJ databases">
        <title>CFH 74404 Thermomicrobiaceae sp.</title>
        <authorList>
            <person name="Ming H."/>
            <person name="Li W.-J."/>
            <person name="Zhao Z."/>
        </authorList>
    </citation>
    <scope>NUCLEOTIDE SEQUENCE</scope>
    <source>
        <strain evidence="2">CFH 74404</strain>
    </source>
</reference>
<dbReference type="RefSeq" id="WP_284055374.1">
    <property type="nucleotide sequence ID" value="NZ_JAMSLR010000001.1"/>
</dbReference>
<dbReference type="Proteomes" id="UP001165306">
    <property type="component" value="Unassembled WGS sequence"/>
</dbReference>
<accession>A0AA41W940</accession>